<organism evidence="1 2">
    <name type="scientific">Corynebacterium phocae</name>
    <dbReference type="NCBI Taxonomy" id="161895"/>
    <lineage>
        <taxon>Bacteria</taxon>
        <taxon>Bacillati</taxon>
        <taxon>Actinomycetota</taxon>
        <taxon>Actinomycetes</taxon>
        <taxon>Mycobacteriales</taxon>
        <taxon>Corynebacteriaceae</taxon>
        <taxon>Corynebacterium</taxon>
    </lineage>
</organism>
<accession>A0A1L7D6Q3</accession>
<proteinExistence type="predicted"/>
<dbReference type="AlphaFoldDB" id="A0A1L7D6Q3"/>
<keyword evidence="2" id="KW-1185">Reference proteome</keyword>
<dbReference type="KEGG" id="cpho:CPHO_07090"/>
<dbReference type="EMBL" id="CP009249">
    <property type="protein sequence ID" value="APT93721.1"/>
    <property type="molecule type" value="Genomic_DNA"/>
</dbReference>
<name>A0A1L7D6Q3_9CORY</name>
<protein>
    <recommendedName>
        <fullName evidence="3">Head-to-tail adaptor</fullName>
    </recommendedName>
</protein>
<dbReference type="Proteomes" id="UP000185491">
    <property type="component" value="Chromosome"/>
</dbReference>
<evidence type="ECO:0000313" key="1">
    <source>
        <dbReference type="EMBL" id="APT93721.1"/>
    </source>
</evidence>
<gene>
    <name evidence="1" type="ORF">CPHO_07090</name>
</gene>
<evidence type="ECO:0008006" key="3">
    <source>
        <dbReference type="Google" id="ProtNLM"/>
    </source>
</evidence>
<sequence length="159" mass="17104">MVAGASGPSQSAIDRAVHTLRRLAGWHIWPPRVDTIRELVPGDPAVLLPTKRLLEIESLSIDGAPRPVEDLVWDEDGVVYVPGLAPRRDGVPRVVEAVIRHGFDNPADIVGVALAIAGRSEQPQSSYAVGRISVGAPGTATPQSTEWRILDTYRLGPRP</sequence>
<reference evidence="1 2" key="1">
    <citation type="submission" date="2014-08" db="EMBL/GenBank/DDBJ databases">
        <title>Complete genome sequence of Corynebacterium phocae M408/89/1(T)(=DSM 44612(T)), isolated from the common seal (Phoca vitulina).</title>
        <authorList>
            <person name="Ruckert C."/>
            <person name="Albersmeier A."/>
            <person name="Winkler A."/>
            <person name="Kalinowski J."/>
        </authorList>
    </citation>
    <scope>NUCLEOTIDE SEQUENCE [LARGE SCALE GENOMIC DNA]</scope>
    <source>
        <strain evidence="1 2">M408/89/1</strain>
    </source>
</reference>
<dbReference type="STRING" id="161895.CPHO_07090"/>
<evidence type="ECO:0000313" key="2">
    <source>
        <dbReference type="Proteomes" id="UP000185491"/>
    </source>
</evidence>